<evidence type="ECO:0000256" key="9">
    <source>
        <dbReference type="ARBA" id="ARBA00023306"/>
    </source>
</evidence>
<keyword evidence="8" id="KW-0206">Cytoskeleton</keyword>
<reference evidence="13 14" key="1">
    <citation type="submission" date="2021-05" db="EMBL/GenBank/DDBJ databases">
        <authorList>
            <person name="Zahm M."/>
            <person name="Klopp C."/>
            <person name="Cabau C."/>
            <person name="Kuhl H."/>
            <person name="Suciu R."/>
            <person name="Ciorpac M."/>
            <person name="Holostenco D."/>
            <person name="Gessner J."/>
            <person name="Wuertz S."/>
            <person name="Hohne C."/>
            <person name="Stock M."/>
            <person name="Gislard M."/>
            <person name="Lluch J."/>
            <person name="Milhes M."/>
            <person name="Lampietro C."/>
            <person name="Lopez Roques C."/>
            <person name="Donnadieu C."/>
            <person name="Du K."/>
            <person name="Schartl M."/>
            <person name="Guiguen Y."/>
        </authorList>
    </citation>
    <scope>NUCLEOTIDE SEQUENCE [LARGE SCALE GENOMIC DNA]</scope>
    <source>
        <strain evidence="13">Hh-F2</strain>
        <tissue evidence="13">Blood</tissue>
    </source>
</reference>
<feature type="compositionally biased region" description="Polar residues" evidence="12">
    <location>
        <begin position="240"/>
        <end position="249"/>
    </location>
</feature>
<keyword evidence="4" id="KW-0963">Cytoplasm</keyword>
<proteinExistence type="predicted"/>
<gene>
    <name evidence="13" type="ORF">HHUSO_G10066</name>
</gene>
<feature type="region of interest" description="Disordered" evidence="12">
    <location>
        <begin position="827"/>
        <end position="904"/>
    </location>
</feature>
<keyword evidence="7 11" id="KW-0175">Coiled coil</keyword>
<keyword evidence="6" id="KW-0498">Mitosis</keyword>
<dbReference type="Pfam" id="PF15678">
    <property type="entry name" value="SPICE"/>
    <property type="match status" value="1"/>
</dbReference>
<evidence type="ECO:0000256" key="4">
    <source>
        <dbReference type="ARBA" id="ARBA00022490"/>
    </source>
</evidence>
<feature type="compositionally biased region" description="Polar residues" evidence="12">
    <location>
        <begin position="314"/>
        <end position="324"/>
    </location>
</feature>
<evidence type="ECO:0000313" key="14">
    <source>
        <dbReference type="Proteomes" id="UP001369086"/>
    </source>
</evidence>
<comment type="subcellular location">
    <subcellularLocation>
        <location evidence="1">Cytoplasm</location>
        <location evidence="1">Cytoskeleton</location>
        <location evidence="1">Microtubule organizing center</location>
        <location evidence="1">Centrosome</location>
        <location evidence="1">Centriole</location>
    </subcellularLocation>
    <subcellularLocation>
        <location evidence="2">Cytoplasm</location>
        <location evidence="2">Cytoskeleton</location>
        <location evidence="2">Spindle</location>
    </subcellularLocation>
</comment>
<dbReference type="InterPro" id="IPR031387">
    <property type="entry name" value="SPICE1"/>
</dbReference>
<keyword evidence="14" id="KW-1185">Reference proteome</keyword>
<feature type="region of interest" description="Disordered" evidence="12">
    <location>
        <begin position="224"/>
        <end position="251"/>
    </location>
</feature>
<evidence type="ECO:0000256" key="3">
    <source>
        <dbReference type="ARBA" id="ARBA00018313"/>
    </source>
</evidence>
<evidence type="ECO:0000256" key="10">
    <source>
        <dbReference type="ARBA" id="ARBA00030722"/>
    </source>
</evidence>
<evidence type="ECO:0000256" key="6">
    <source>
        <dbReference type="ARBA" id="ARBA00022776"/>
    </source>
</evidence>
<evidence type="ECO:0000313" key="13">
    <source>
        <dbReference type="EMBL" id="KAK6486476.1"/>
    </source>
</evidence>
<sequence length="923" mass="101727">MFTLANINTTRSTGSEPGNHWVNEQAQGISFICSPVFSFLQMSFLKVNRSYHPHGVGKRAVKVKRKPASKQEWVSTVNDLSVHRATPEELSQRHEMHKSKNKAVAQWELREKVLQRRLRKQGQDSPDPLERMKLAIMREVLSEQYHMQDVLERSDRAMAVVKDIFGDAPRRQTGFPNVTMAPDCDPDSSVLPVVQKQHPPTQLSILSESVMDSQALNEVEDESLYLRDSERSEDEVDASDSVTFNSNMDMSRYSRYLQEKAPRCERPTNENPPETPCTPHTPATSLGNQEAALNATTAVKRVRSRCHNEEGSCTPLNGSSSTRPSKMIGQVLNPDPKNQRRGKKSKHSSSSSRSRAELPELDSTALGSLSGNQSSLELLHNMMGEVELDLQDFEQQTGREVNECTTLLRAQGLTGFSVSLVSTLSRLVRLLKESGIQLNRESEARQRLAEESQEQRTLIDVLTAEVLAIREENAAMQAKLQQYMIVADEQLISLKQELNELTGRTDNERFSARPVNSSIPANAAISQEHRPASRGMPYCGVDRLDPAPSDYPERDIHSPVKAGAGKPLPERLFQPAVLLSPPRQRDSQTQLPTKAVVRNVFQENQRLNISKPNNSALYPETLVPAMNPLVGKLHPNNWPPTEEHRGLGKTRLQMQQWKGGNPDDELEECSMASSFTSLPQANPLQKVGLHRPDSLASPPSKTQGSQHSVTVFQTAKQKPGIVSADEEKKQEMLMSHIAELTRQNSIIKAQLGQFRAEPEGAGKSSQQATETHKTGAVTEPGTDAISRKSPLPSSSPGSVEQRIAELNRQSVEARSKLLELIEQQKQAAGAASPSVSPIPPAQGRWSTGNGGRTIEVSIPLPDMDSSAGTTPSSVSRTSGRRSAGEAARSCSPLSDGRATPVSTRAKVDTLKEEGWFALSTHVK</sequence>
<accession>A0ABR0ZNU7</accession>
<feature type="region of interest" description="Disordered" evidence="12">
    <location>
        <begin position="263"/>
        <end position="287"/>
    </location>
</feature>
<feature type="compositionally biased region" description="Polar residues" evidence="12">
    <location>
        <begin position="697"/>
        <end position="707"/>
    </location>
</feature>
<evidence type="ECO:0000256" key="8">
    <source>
        <dbReference type="ARBA" id="ARBA00023212"/>
    </source>
</evidence>
<evidence type="ECO:0000256" key="11">
    <source>
        <dbReference type="SAM" id="Coils"/>
    </source>
</evidence>
<evidence type="ECO:0000256" key="7">
    <source>
        <dbReference type="ARBA" id="ARBA00023054"/>
    </source>
</evidence>
<feature type="compositionally biased region" description="Polar residues" evidence="12">
    <location>
        <begin position="866"/>
        <end position="877"/>
    </location>
</feature>
<evidence type="ECO:0000256" key="12">
    <source>
        <dbReference type="SAM" id="MobiDB-lite"/>
    </source>
</evidence>
<protein>
    <recommendedName>
        <fullName evidence="3">Spindle and centriole-associated protein 1</fullName>
    </recommendedName>
    <alternativeName>
        <fullName evidence="10">Coiled-coil domain-containing protein 52</fullName>
    </alternativeName>
</protein>
<evidence type="ECO:0000256" key="1">
    <source>
        <dbReference type="ARBA" id="ARBA00004114"/>
    </source>
</evidence>
<name>A0ABR0ZNU7_HUSHU</name>
<evidence type="ECO:0000256" key="2">
    <source>
        <dbReference type="ARBA" id="ARBA00004186"/>
    </source>
</evidence>
<comment type="caution">
    <text evidence="13">The sequence shown here is derived from an EMBL/GenBank/DDBJ whole genome shotgun (WGS) entry which is preliminary data.</text>
</comment>
<dbReference type="PANTHER" id="PTHR31167">
    <property type="entry name" value="SPINDLE AND CENTRIOLE ASSOCIATED PROTEIN 1 SPICE1"/>
    <property type="match status" value="1"/>
</dbReference>
<evidence type="ECO:0000256" key="5">
    <source>
        <dbReference type="ARBA" id="ARBA00022618"/>
    </source>
</evidence>
<dbReference type="PANTHER" id="PTHR31167:SF3">
    <property type="entry name" value="SPINDLE AND CENTRIOLE-ASSOCIATED PROTEIN 1"/>
    <property type="match status" value="1"/>
</dbReference>
<feature type="region of interest" description="Disordered" evidence="12">
    <location>
        <begin position="755"/>
        <end position="801"/>
    </location>
</feature>
<feature type="region of interest" description="Disordered" evidence="12">
    <location>
        <begin position="300"/>
        <end position="369"/>
    </location>
</feature>
<keyword evidence="5" id="KW-0132">Cell division</keyword>
<feature type="compositionally biased region" description="Low complexity" evidence="12">
    <location>
        <begin position="269"/>
        <end position="282"/>
    </location>
</feature>
<keyword evidence="9" id="KW-0131">Cell cycle</keyword>
<feature type="coiled-coil region" evidence="11">
    <location>
        <begin position="459"/>
        <end position="504"/>
    </location>
</feature>
<organism evidence="13 14">
    <name type="scientific">Huso huso</name>
    <name type="common">Beluga</name>
    <name type="synonym">Acipenser huso</name>
    <dbReference type="NCBI Taxonomy" id="61971"/>
    <lineage>
        <taxon>Eukaryota</taxon>
        <taxon>Metazoa</taxon>
        <taxon>Chordata</taxon>
        <taxon>Craniata</taxon>
        <taxon>Vertebrata</taxon>
        <taxon>Euteleostomi</taxon>
        <taxon>Actinopterygii</taxon>
        <taxon>Chondrostei</taxon>
        <taxon>Acipenseriformes</taxon>
        <taxon>Acipenseridae</taxon>
        <taxon>Huso</taxon>
    </lineage>
</organism>
<dbReference type="Proteomes" id="UP001369086">
    <property type="component" value="Unassembled WGS sequence"/>
</dbReference>
<dbReference type="EMBL" id="JAHFZB010000008">
    <property type="protein sequence ID" value="KAK6486476.1"/>
    <property type="molecule type" value="Genomic_DNA"/>
</dbReference>
<feature type="region of interest" description="Disordered" evidence="12">
    <location>
        <begin position="688"/>
        <end position="707"/>
    </location>
</feature>